<sequence>MESRKLDLLAEVSNLKLKYATLEKEKMETERKLQLSQAEIEHLNQTMQGFIMQHALPPQIYKTQIHSQLPYQQVLGGNVGAETDQATEMVHLRMAVQRLIMDNEQKVR</sequence>
<evidence type="ECO:0000259" key="2">
    <source>
        <dbReference type="Pfam" id="PF26022"/>
    </source>
</evidence>
<evidence type="ECO:0000313" key="4">
    <source>
        <dbReference type="Proteomes" id="UP000280834"/>
    </source>
</evidence>
<organism evidence="3 4">
    <name type="scientific">Brugia timori</name>
    <dbReference type="NCBI Taxonomy" id="42155"/>
    <lineage>
        <taxon>Eukaryota</taxon>
        <taxon>Metazoa</taxon>
        <taxon>Ecdysozoa</taxon>
        <taxon>Nematoda</taxon>
        <taxon>Chromadorea</taxon>
        <taxon>Rhabditida</taxon>
        <taxon>Spirurina</taxon>
        <taxon>Spiruromorpha</taxon>
        <taxon>Filarioidea</taxon>
        <taxon>Onchocercidae</taxon>
        <taxon>Brugia</taxon>
    </lineage>
</organism>
<dbReference type="AlphaFoldDB" id="A0A3P7T6Y9"/>
<reference evidence="3 4" key="1">
    <citation type="submission" date="2018-11" db="EMBL/GenBank/DDBJ databases">
        <authorList>
            <consortium name="Pathogen Informatics"/>
        </authorList>
    </citation>
    <scope>NUCLEOTIDE SEQUENCE [LARGE SCALE GENOMIC DNA]</scope>
</reference>
<evidence type="ECO:0000256" key="1">
    <source>
        <dbReference type="SAM" id="Coils"/>
    </source>
</evidence>
<dbReference type="Proteomes" id="UP000280834">
    <property type="component" value="Unassembled WGS sequence"/>
</dbReference>
<keyword evidence="4" id="KW-1185">Reference proteome</keyword>
<name>A0A3P7T6Y9_9BILA</name>
<gene>
    <name evidence="3" type="ORF">BTMF_LOCUS4941</name>
</gene>
<feature type="domain" description="Liprin-beta-1/2 coiled-coil" evidence="2">
    <location>
        <begin position="1"/>
        <end position="48"/>
    </location>
</feature>
<feature type="coiled-coil region" evidence="1">
    <location>
        <begin position="5"/>
        <end position="46"/>
    </location>
</feature>
<protein>
    <recommendedName>
        <fullName evidence="2">Liprin-beta-1/2 coiled-coil domain-containing protein</fullName>
    </recommendedName>
</protein>
<dbReference type="InterPro" id="IPR058914">
    <property type="entry name" value="LIPB1/2_CC"/>
</dbReference>
<accession>A0A3P7T6Y9</accession>
<dbReference type="EMBL" id="UZAG01005100">
    <property type="protein sequence ID" value="VDO17480.1"/>
    <property type="molecule type" value="Genomic_DNA"/>
</dbReference>
<proteinExistence type="predicted"/>
<dbReference type="Pfam" id="PF26022">
    <property type="entry name" value="CC_Liprin_beta"/>
    <property type="match status" value="1"/>
</dbReference>
<keyword evidence="1" id="KW-0175">Coiled coil</keyword>
<evidence type="ECO:0000313" key="3">
    <source>
        <dbReference type="EMBL" id="VDO17480.1"/>
    </source>
</evidence>